<dbReference type="InterPro" id="IPR020833">
    <property type="entry name" value="LipOase_Fe_BS"/>
</dbReference>
<dbReference type="GO" id="GO:0016165">
    <property type="term" value="F:linoleate 13S-lipoxygenase activity"/>
    <property type="evidence" value="ECO:0007669"/>
    <property type="project" value="UniProtKB-EC"/>
</dbReference>
<dbReference type="PATRIC" id="fig|287.1484.peg.1205"/>
<dbReference type="InterPro" id="IPR036226">
    <property type="entry name" value="LipOase_C_sf"/>
</dbReference>
<dbReference type="EMBL" id="KJ622355">
    <property type="protein sequence ID" value="AIC73832.2"/>
    <property type="molecule type" value="Genomic_DNA"/>
</dbReference>
<evidence type="ECO:0000256" key="4">
    <source>
        <dbReference type="ARBA" id="ARBA00023002"/>
    </source>
</evidence>
<dbReference type="Gene3D" id="3.10.450.60">
    <property type="match status" value="1"/>
</dbReference>
<evidence type="ECO:0000256" key="2">
    <source>
        <dbReference type="ARBA" id="ARBA00022723"/>
    </source>
</evidence>
<dbReference type="EC" id="1.13.11.12" evidence="6"/>
<dbReference type="Gene3D" id="1.20.245.10">
    <property type="entry name" value="Lipoxygenase-1, Domain 5"/>
    <property type="match status" value="1"/>
</dbReference>
<keyword evidence="3" id="KW-0223">Dioxygenase</keyword>
<dbReference type="PANTHER" id="PTHR11771">
    <property type="entry name" value="LIPOXYGENASE"/>
    <property type="match status" value="1"/>
</dbReference>
<name>A0A060L990_PSEAI</name>
<keyword evidence="5" id="KW-0408">Iron</keyword>
<keyword evidence="4 6" id="KW-0560">Oxidoreductase</keyword>
<dbReference type="GO" id="GO:0046872">
    <property type="term" value="F:metal ion binding"/>
    <property type="evidence" value="ECO:0007669"/>
    <property type="project" value="UniProtKB-KW"/>
</dbReference>
<dbReference type="SMR" id="A0A060L990"/>
<evidence type="ECO:0000256" key="5">
    <source>
        <dbReference type="ARBA" id="ARBA00023004"/>
    </source>
</evidence>
<evidence type="ECO:0000256" key="1">
    <source>
        <dbReference type="ARBA" id="ARBA00001962"/>
    </source>
</evidence>
<dbReference type="InterPro" id="IPR000907">
    <property type="entry name" value="LipOase"/>
</dbReference>
<dbReference type="PROSITE" id="PS00711">
    <property type="entry name" value="LIPOXYGENASE_1"/>
    <property type="match status" value="1"/>
</dbReference>
<organism evidence="6">
    <name type="scientific">Pseudomonas aeruginosa</name>
    <dbReference type="NCBI Taxonomy" id="287"/>
    <lineage>
        <taxon>Bacteria</taxon>
        <taxon>Pseudomonadati</taxon>
        <taxon>Pseudomonadota</taxon>
        <taxon>Gammaproteobacteria</taxon>
        <taxon>Pseudomonadales</taxon>
        <taxon>Pseudomonadaceae</taxon>
        <taxon>Pseudomonas</taxon>
    </lineage>
</organism>
<keyword evidence="2" id="KW-0479">Metal-binding</keyword>
<evidence type="ECO:0000313" key="6">
    <source>
        <dbReference type="EMBL" id="AIC73832.2"/>
    </source>
</evidence>
<sequence>MKRRSVLLSGVALSGTALANDSIFFSPLKYLGAEQQRSIDASRSLLDNLIPPSLPQYDNLAGKLARRAVLTSKKLVYVWTENFVNVKGVPMARSVPLGELPNVDWLLKTAGVIVELIVNFVASLPASAAAQFERIATGLSGDLEAARQVHEALLEEAKNDPAAAGSLLLRFTELQTRVIALLTRVGLLVDDILKSASNLVTQGGQGDGLNRFRAVFGTLRLPEVADSFRDDEAFAYWRVAGPNPLLIRRVDALPANFPLGEEQFRRVMGADDSLLEAAASRRLYLLDYAELGKLAPSGAVDKLLTGTGFAYAPIALFALGKDRARLLPVAIQCGQDPATHPMFVRPAESESDLYWGWQMAKTVVQVAEENYHEMFVHLAQTHLVSEAFCLATQRTLAPSHPLHVLLAPHFEGTLFINEGAARILLPSAGFIDVMFAAPIQDTQATAGGNRLGFDFYRGMLPESLKARNVDDPAALPDYPYRDDGLLVWNAIRQWAADYVAVYYASDGDVTGDVELAAWVGEVIGSGKVAGFRPITGRSQLVEVLTMVIFTASAQHAAVNFPQPSMMTYAPAICAMSAAPAPDSPSGKSEADWLKMMPPTLVALEKVNIYHLLGSVYHGRLGDYRQTGFPYAPVFSDRRVTASGGPLERFQARLKEVEATIRTRNQARRRPYEYLLPSRIPASTNI</sequence>
<dbReference type="InterPro" id="IPR020834">
    <property type="entry name" value="LipOase_CS"/>
</dbReference>
<proteinExistence type="predicted"/>
<dbReference type="PROSITE" id="PS00081">
    <property type="entry name" value="LIPOXYGENASE_2"/>
    <property type="match status" value="1"/>
</dbReference>
<dbReference type="PRINTS" id="PR00087">
    <property type="entry name" value="LIPOXYGENASE"/>
</dbReference>
<dbReference type="PROSITE" id="PS51393">
    <property type="entry name" value="LIPOXYGENASE_3"/>
    <property type="match status" value="1"/>
</dbReference>
<accession>A0A060L990</accession>
<dbReference type="GO" id="GO:0034440">
    <property type="term" value="P:lipid oxidation"/>
    <property type="evidence" value="ECO:0007669"/>
    <property type="project" value="InterPro"/>
</dbReference>
<protein>
    <submittedName>
        <fullName evidence="6">Lipoxygenase</fullName>
        <ecNumber evidence="6">1.13.11.12</ecNumber>
    </submittedName>
</protein>
<dbReference type="InterPro" id="IPR013819">
    <property type="entry name" value="LipOase_C"/>
</dbReference>
<dbReference type="Pfam" id="PF00305">
    <property type="entry name" value="Lipoxygenase"/>
    <property type="match status" value="1"/>
</dbReference>
<dbReference type="SUPFAM" id="SSF48484">
    <property type="entry name" value="Lipoxigenase"/>
    <property type="match status" value="1"/>
</dbReference>
<evidence type="ECO:0000256" key="3">
    <source>
        <dbReference type="ARBA" id="ARBA00022964"/>
    </source>
</evidence>
<dbReference type="RefSeq" id="WP_016851877.1">
    <property type="nucleotide sequence ID" value="NZ_CAADKB010000365.1"/>
</dbReference>
<reference evidence="6" key="1">
    <citation type="submission" date="2015-01" db="EMBL/GenBank/DDBJ databases">
        <title>Over production a lipoxygenase from Pseudomonas aeruginosa ATCC 27853 in E. coli by auto-induction and its application in degradation of triphenylmethane dyes.</title>
        <authorList>
            <person name="Lu Z."/>
            <person name="Zhang C."/>
        </authorList>
    </citation>
    <scope>NUCLEOTIDE SEQUENCE</scope>
    <source>
        <strain evidence="6">ATCC 27853</strain>
    </source>
</reference>
<comment type="cofactor">
    <cofactor evidence="1">
        <name>Fe cation</name>
        <dbReference type="ChEBI" id="CHEBI:24875"/>
    </cofactor>
</comment>
<dbReference type="AlphaFoldDB" id="A0A060L990"/>
<accession>A0A080VLA0</accession>